<comment type="caution">
    <text evidence="1">The sequence shown here is derived from an EMBL/GenBank/DDBJ whole genome shotgun (WGS) entry which is preliminary data.</text>
</comment>
<dbReference type="Proteomes" id="UP001054837">
    <property type="component" value="Unassembled WGS sequence"/>
</dbReference>
<dbReference type="AlphaFoldDB" id="A0AAV4RB30"/>
<evidence type="ECO:0000313" key="2">
    <source>
        <dbReference type="Proteomes" id="UP001054837"/>
    </source>
</evidence>
<evidence type="ECO:0000313" key="1">
    <source>
        <dbReference type="EMBL" id="GIY18655.1"/>
    </source>
</evidence>
<keyword evidence="2" id="KW-1185">Reference proteome</keyword>
<accession>A0AAV4RB30</accession>
<organism evidence="1 2">
    <name type="scientific">Caerostris darwini</name>
    <dbReference type="NCBI Taxonomy" id="1538125"/>
    <lineage>
        <taxon>Eukaryota</taxon>
        <taxon>Metazoa</taxon>
        <taxon>Ecdysozoa</taxon>
        <taxon>Arthropoda</taxon>
        <taxon>Chelicerata</taxon>
        <taxon>Arachnida</taxon>
        <taxon>Araneae</taxon>
        <taxon>Araneomorphae</taxon>
        <taxon>Entelegynae</taxon>
        <taxon>Araneoidea</taxon>
        <taxon>Araneidae</taxon>
        <taxon>Caerostris</taxon>
    </lineage>
</organism>
<dbReference type="EMBL" id="BPLQ01005929">
    <property type="protein sequence ID" value="GIY18655.1"/>
    <property type="molecule type" value="Genomic_DNA"/>
</dbReference>
<reference evidence="1 2" key="1">
    <citation type="submission" date="2021-06" db="EMBL/GenBank/DDBJ databases">
        <title>Caerostris darwini draft genome.</title>
        <authorList>
            <person name="Kono N."/>
            <person name="Arakawa K."/>
        </authorList>
    </citation>
    <scope>NUCLEOTIDE SEQUENCE [LARGE SCALE GENOMIC DNA]</scope>
</reference>
<sequence length="86" mass="9762">MLIGQNGFTKPNGRVIYDSVNKSFGNNNLLGRMVQIQLACTGKDLWRISTDFGLMVFRRVHIEVSKASLEEASDYCKKDGDYKERS</sequence>
<proteinExistence type="predicted"/>
<name>A0AAV4RB30_9ARAC</name>
<dbReference type="Gene3D" id="3.40.1310.20">
    <property type="match status" value="1"/>
</dbReference>
<gene>
    <name evidence="1" type="ORF">CDAR_11801</name>
</gene>
<protein>
    <submittedName>
        <fullName evidence="1">Uncharacterized protein</fullName>
    </submittedName>
</protein>